<dbReference type="GO" id="GO:0005777">
    <property type="term" value="C:peroxisome"/>
    <property type="evidence" value="ECO:0007669"/>
    <property type="project" value="UniProtKB-SubCell"/>
</dbReference>
<evidence type="ECO:0000313" key="23">
    <source>
        <dbReference type="Proteomes" id="UP000326759"/>
    </source>
</evidence>
<dbReference type="InterPro" id="IPR008274">
    <property type="entry name" value="AldOxase/xan_DH_MoCoBD1"/>
</dbReference>
<name>A0A5N5TGV7_9CRUS</name>
<dbReference type="InterPro" id="IPR005107">
    <property type="entry name" value="CO_DH_flav_C"/>
</dbReference>
<dbReference type="EMBL" id="SEYY01001135">
    <property type="protein sequence ID" value="KAB7505701.1"/>
    <property type="molecule type" value="Genomic_DNA"/>
</dbReference>
<dbReference type="Pfam" id="PF01315">
    <property type="entry name" value="Ald_Xan_dh_C"/>
    <property type="match status" value="1"/>
</dbReference>
<proteinExistence type="inferred from homology"/>
<accession>A0A5N5TGV7</accession>
<feature type="binding site" evidence="20">
    <location>
        <position position="486"/>
    </location>
    <ligand>
        <name>Mo-molybdopterin</name>
        <dbReference type="ChEBI" id="CHEBI:71302"/>
    </ligand>
    <ligandPart>
        <name>Mo</name>
        <dbReference type="ChEBI" id="CHEBI:28685"/>
    </ligandPart>
</feature>
<evidence type="ECO:0000256" key="15">
    <source>
        <dbReference type="ARBA" id="ARBA00034078"/>
    </source>
</evidence>
<evidence type="ECO:0000256" key="6">
    <source>
        <dbReference type="ARBA" id="ARBA00022630"/>
    </source>
</evidence>
<dbReference type="EC" id="1.17.1.4" evidence="4"/>
<dbReference type="InterPro" id="IPR016208">
    <property type="entry name" value="Ald_Oxase/xanthine_DH-like"/>
</dbReference>
<feature type="binding site" evidence="20">
    <location>
        <position position="600"/>
    </location>
    <ligand>
        <name>Mo-molybdopterin</name>
        <dbReference type="ChEBI" id="CHEBI:71302"/>
    </ligand>
    <ligandPart>
        <name>Mo</name>
        <dbReference type="ChEBI" id="CHEBI:28685"/>
    </ligandPart>
</feature>
<dbReference type="SUPFAM" id="SSF56003">
    <property type="entry name" value="Molybdenum cofactor-binding domain"/>
    <property type="match status" value="1"/>
</dbReference>
<evidence type="ECO:0000256" key="19">
    <source>
        <dbReference type="PIRSR" id="PIRSR000127-2"/>
    </source>
</evidence>
<evidence type="ECO:0000256" key="12">
    <source>
        <dbReference type="ARBA" id="ARBA00023014"/>
    </source>
</evidence>
<dbReference type="FunFam" id="3.30.43.10:FF:000001">
    <property type="entry name" value="Xanthine dehydrogenase/oxidase"/>
    <property type="match status" value="1"/>
</dbReference>
<feature type="binding site" evidence="19">
    <location>
        <position position="125"/>
    </location>
    <ligand>
        <name>FAD</name>
        <dbReference type="ChEBI" id="CHEBI:57692"/>
    </ligand>
</feature>
<dbReference type="Proteomes" id="UP000326759">
    <property type="component" value="Unassembled WGS sequence"/>
</dbReference>
<comment type="cofactor">
    <cofactor evidence="20">
        <name>Mo-molybdopterin</name>
        <dbReference type="ChEBI" id="CHEBI:71302"/>
    </cofactor>
    <text evidence="20">Binds 1 Mo-molybdopterin (Mo-MPT) cofactor per subunit.</text>
</comment>
<dbReference type="PROSITE" id="PS51387">
    <property type="entry name" value="FAD_PCMH"/>
    <property type="match status" value="1"/>
</dbReference>
<dbReference type="GO" id="GO:0004854">
    <property type="term" value="F:xanthine dehydrogenase activity"/>
    <property type="evidence" value="ECO:0007669"/>
    <property type="project" value="UniProtKB-EC"/>
</dbReference>
<evidence type="ECO:0000256" key="1">
    <source>
        <dbReference type="ARBA" id="ARBA00001974"/>
    </source>
</evidence>
<dbReference type="InterPro" id="IPR002346">
    <property type="entry name" value="Mopterin_DH_FAD-bd"/>
</dbReference>
<keyword evidence="5 20" id="KW-0500">Molybdenum</keyword>
<dbReference type="OrthoDB" id="8300278at2759"/>
<dbReference type="GO" id="GO:0071949">
    <property type="term" value="F:FAD binding"/>
    <property type="evidence" value="ECO:0007669"/>
    <property type="project" value="InterPro"/>
</dbReference>
<evidence type="ECO:0000256" key="16">
    <source>
        <dbReference type="ARBA" id="ARBA00049017"/>
    </source>
</evidence>
<evidence type="ECO:0000256" key="4">
    <source>
        <dbReference type="ARBA" id="ARBA00013123"/>
    </source>
</evidence>
<dbReference type="SUPFAM" id="SSF55447">
    <property type="entry name" value="CO dehydrogenase flavoprotein C-terminal domain-like"/>
    <property type="match status" value="1"/>
</dbReference>
<gene>
    <name evidence="22" type="primary">ry</name>
    <name evidence="22" type="ORF">Anas_07001</name>
</gene>
<evidence type="ECO:0000256" key="18">
    <source>
        <dbReference type="PIRSR" id="PIRSR000127-1"/>
    </source>
</evidence>
<dbReference type="SUPFAM" id="SSF54665">
    <property type="entry name" value="CO dehydrogenase molybdoprotein N-domain-like"/>
    <property type="match status" value="1"/>
</dbReference>
<evidence type="ECO:0000256" key="9">
    <source>
        <dbReference type="ARBA" id="ARBA00022827"/>
    </source>
</evidence>
<evidence type="ECO:0000256" key="20">
    <source>
        <dbReference type="PIRSR" id="PIRSR000127-3"/>
    </source>
</evidence>
<dbReference type="Pfam" id="PF03450">
    <property type="entry name" value="CO_deh_flav_C"/>
    <property type="match status" value="1"/>
</dbReference>
<feature type="domain" description="FAD-binding PCMH-type" evidence="21">
    <location>
        <begin position="12"/>
        <end position="179"/>
    </location>
</feature>
<keyword evidence="10" id="KW-0560">Oxidoreductase</keyword>
<sequence>MNSQIYSQSLLLKNSNLKFYRVTDLQDVLALKTSHPEAKIVVGNTEYKTFISKGIETKFKNQHYPTIICPIDIPTLTEIEVKDDYINIGAAVTLSDLELSLRKFVEELPGNCVGGNIMTGSPISDLNPIFMAAEAKLLLMSADSRREVSFDDKFYTGYRRNIAKPEEVLVSVKIPLTSENTFFKTFKQSRRRDDDIAIVNAAMKVTIDIKSLRIDKMLLAFGGMAPTTVLASQTMKKLEGSTWDESITENALNYLSEELKLDRGAPGGMVDYRLTLTISFFFKFYLYVCQEIHDITHNNVRSLSKEEKALIKPYKNIPTKSVQFFDEAKEANKTGVIVRDEEVFASKEVHCVGQIIGLVLATNRQLAQKVAKMVEIKYEELPNPIFTIEDAINANSLWDPLIIEDGNIEKGFSDSKHVLEGEIHIGGQEHFYLETNVHIVIPKEDDEIELISSTQGASDLQTLVARTLGIRSNRVYCKVKRIGGGFGGKQSRSILVAIPLAVAASKMKRPVRLLLERDEDMVITGGRNPFLAKWKVGFDDNGKILALNTEFYANAGYCLDLSEAVIMKAVFNVNNVYKIPNLRVKGQCCKTNLPSNTAFRGFGNPQAVFVMENIVTDICNYLHLSQTKVREVNMYDKSTQVTHFGQEITKNCVRECWKQVCKQSDYEKRLSFVEKFNSENIYKKRGISVIPLKFGVSYEVSFLNQSGALVLVYADGSVLLSHGGMEMGQGLHTKMLQIASRVLEIPIEDIYIAETSTDKVPNTTPTAASVSSDLNGMAILYACKKILKRIQPYKEKMADKSWKDWINAAFMDRVSLSATGFYKVHGQQNKRFFCKLPQSHKNLSYHVDLNALVPFLQTCIWVLRTDIVMDVGKSLNPAIDIGQIEGAFMQGYGLFTLEQLLYTSSGELLTKGPGTYKIPTYMYAGTHDIPREFNVTLLRESSNDRAVYSSKAVGEPPLLSAVSVFLAIKMAVKSTRKEEVFPFDSPATSERIRMACRDWITSKIKFPTNGPFVPWSMEV</sequence>
<keyword evidence="9 19" id="KW-0274">FAD</keyword>
<dbReference type="GO" id="GO:0051537">
    <property type="term" value="F:2 iron, 2 sulfur cluster binding"/>
    <property type="evidence" value="ECO:0007669"/>
    <property type="project" value="UniProtKB-KW"/>
</dbReference>
<dbReference type="Pfam" id="PF00941">
    <property type="entry name" value="FAD_binding_5"/>
    <property type="match status" value="1"/>
</dbReference>
<evidence type="ECO:0000256" key="3">
    <source>
        <dbReference type="ARBA" id="ARBA00006849"/>
    </source>
</evidence>
<feature type="binding site" evidence="19">
    <location>
        <position position="602"/>
    </location>
    <ligand>
        <name>substrate</name>
    </ligand>
</feature>
<dbReference type="PANTHER" id="PTHR45444">
    <property type="entry name" value="XANTHINE DEHYDROGENASE"/>
    <property type="match status" value="1"/>
</dbReference>
<comment type="similarity">
    <text evidence="3">Belongs to the xanthine dehydrogenase family.</text>
</comment>
<dbReference type="Gene3D" id="3.30.465.10">
    <property type="match status" value="1"/>
</dbReference>
<dbReference type="FunFam" id="3.30.390.50:FF:000001">
    <property type="entry name" value="Xanthine dehydrogenase oxidase"/>
    <property type="match status" value="1"/>
</dbReference>
<evidence type="ECO:0000256" key="13">
    <source>
        <dbReference type="ARBA" id="ARBA00023027"/>
    </source>
</evidence>
<evidence type="ECO:0000313" key="22">
    <source>
        <dbReference type="EMBL" id="KAB7505701.1"/>
    </source>
</evidence>
<dbReference type="Gene3D" id="3.30.43.10">
    <property type="entry name" value="Uridine Diphospho-n-acetylenolpyruvylglucosamine Reductase, domain 2"/>
    <property type="match status" value="1"/>
</dbReference>
<comment type="catalytic activity">
    <reaction evidence="17">
        <text>hypoxanthine + NAD(+) + H2O = xanthine + NADH + H(+)</text>
        <dbReference type="Rhea" id="RHEA:24670"/>
        <dbReference type="ChEBI" id="CHEBI:15377"/>
        <dbReference type="ChEBI" id="CHEBI:15378"/>
        <dbReference type="ChEBI" id="CHEBI:17368"/>
        <dbReference type="ChEBI" id="CHEBI:17712"/>
        <dbReference type="ChEBI" id="CHEBI:57540"/>
        <dbReference type="ChEBI" id="CHEBI:57945"/>
        <dbReference type="EC" id="1.17.1.4"/>
    </reaction>
</comment>
<evidence type="ECO:0000256" key="2">
    <source>
        <dbReference type="ARBA" id="ARBA00004275"/>
    </source>
</evidence>
<keyword evidence="12" id="KW-0411">Iron-sulfur</keyword>
<comment type="subcellular location">
    <subcellularLocation>
        <location evidence="2">Peroxisome</location>
    </subcellularLocation>
</comment>
<dbReference type="InterPro" id="IPR016169">
    <property type="entry name" value="FAD-bd_PCMH_sub2"/>
</dbReference>
<dbReference type="AlphaFoldDB" id="A0A5N5TGV7"/>
<evidence type="ECO:0000256" key="5">
    <source>
        <dbReference type="ARBA" id="ARBA00022505"/>
    </source>
</evidence>
<dbReference type="InterPro" id="IPR036318">
    <property type="entry name" value="FAD-bd_PCMH-like_sf"/>
</dbReference>
<dbReference type="PANTHER" id="PTHR45444:SF3">
    <property type="entry name" value="XANTHINE DEHYDROGENASE"/>
    <property type="match status" value="1"/>
</dbReference>
<evidence type="ECO:0000256" key="10">
    <source>
        <dbReference type="ARBA" id="ARBA00023002"/>
    </source>
</evidence>
<dbReference type="FunFam" id="3.30.365.10:FF:000002">
    <property type="entry name" value="Xanthine dehydrogenase oxidase"/>
    <property type="match status" value="1"/>
</dbReference>
<dbReference type="PIRSF" id="PIRSF000127">
    <property type="entry name" value="Xanthine_DH"/>
    <property type="match status" value="1"/>
</dbReference>
<evidence type="ECO:0000256" key="14">
    <source>
        <dbReference type="ARBA" id="ARBA00023140"/>
    </source>
</evidence>
<dbReference type="InterPro" id="IPR037165">
    <property type="entry name" value="AldOxase/xan_DH_Mopterin-bd_sf"/>
</dbReference>
<feature type="active site" description="Proton acceptor" evidence="18">
    <location>
        <position position="955"/>
    </location>
</feature>
<dbReference type="InterPro" id="IPR036683">
    <property type="entry name" value="CO_DH_flav_C_dom_sf"/>
</dbReference>
<evidence type="ECO:0000256" key="11">
    <source>
        <dbReference type="ARBA" id="ARBA00023004"/>
    </source>
</evidence>
<evidence type="ECO:0000256" key="7">
    <source>
        <dbReference type="ARBA" id="ARBA00022714"/>
    </source>
</evidence>
<dbReference type="InterPro" id="IPR016166">
    <property type="entry name" value="FAD-bd_PCMH"/>
</dbReference>
<keyword evidence="11" id="KW-0408">Iron</keyword>
<dbReference type="InterPro" id="IPR016167">
    <property type="entry name" value="FAD-bd_PCMH_sub1"/>
</dbReference>
<feature type="binding site" evidence="20">
    <location>
        <position position="768"/>
    </location>
    <ligand>
        <name>Mo-molybdopterin</name>
        <dbReference type="ChEBI" id="CHEBI:71302"/>
    </ligand>
    <ligandPart>
        <name>Mo</name>
        <dbReference type="ChEBI" id="CHEBI:28685"/>
    </ligandPart>
</feature>
<dbReference type="SUPFAM" id="SSF56176">
    <property type="entry name" value="FAD-binding/transporter-associated domain-like"/>
    <property type="match status" value="1"/>
</dbReference>
<dbReference type="InterPro" id="IPR000674">
    <property type="entry name" value="Ald_Oxase/Xan_DH_a/b"/>
</dbReference>
<evidence type="ECO:0000259" key="21">
    <source>
        <dbReference type="PROSITE" id="PS51387"/>
    </source>
</evidence>
<keyword evidence="8 20" id="KW-0479">Metal-binding</keyword>
<dbReference type="Gene3D" id="3.30.365.10">
    <property type="entry name" value="Aldehyde oxidase/xanthine dehydrogenase, molybdopterin binding domain"/>
    <property type="match status" value="4"/>
</dbReference>
<comment type="catalytic activity">
    <reaction evidence="16">
        <text>xanthine + NAD(+) + H2O = urate + NADH + H(+)</text>
        <dbReference type="Rhea" id="RHEA:16669"/>
        <dbReference type="ChEBI" id="CHEBI:15377"/>
        <dbReference type="ChEBI" id="CHEBI:15378"/>
        <dbReference type="ChEBI" id="CHEBI:17712"/>
        <dbReference type="ChEBI" id="CHEBI:17775"/>
        <dbReference type="ChEBI" id="CHEBI:57540"/>
        <dbReference type="ChEBI" id="CHEBI:57945"/>
        <dbReference type="EC" id="1.17.1.4"/>
    </reaction>
</comment>
<keyword evidence="23" id="KW-1185">Reference proteome</keyword>
<comment type="cofactor">
    <cofactor evidence="1 19">
        <name>FAD</name>
        <dbReference type="ChEBI" id="CHEBI:57692"/>
    </cofactor>
</comment>
<dbReference type="FunFam" id="3.30.365.10:FF:000001">
    <property type="entry name" value="Xanthine dehydrogenase oxidase"/>
    <property type="match status" value="1"/>
</dbReference>
<dbReference type="InterPro" id="IPR046867">
    <property type="entry name" value="AldOxase/xan_DH_MoCoBD2"/>
</dbReference>
<keyword evidence="13" id="KW-0520">NAD</keyword>
<dbReference type="Gene3D" id="3.30.390.50">
    <property type="entry name" value="CO dehydrogenase flavoprotein, C-terminal domain"/>
    <property type="match status" value="1"/>
</dbReference>
<dbReference type="Pfam" id="PF20256">
    <property type="entry name" value="MoCoBD_2"/>
    <property type="match status" value="1"/>
</dbReference>
<evidence type="ECO:0000256" key="8">
    <source>
        <dbReference type="ARBA" id="ARBA00022723"/>
    </source>
</evidence>
<dbReference type="Gene3D" id="3.90.1170.50">
    <property type="entry name" value="Aldehyde oxidase/xanthine dehydrogenase, a/b hammerhead"/>
    <property type="match status" value="1"/>
</dbReference>
<feature type="binding site" evidence="19">
    <location>
        <position position="187"/>
    </location>
    <ligand>
        <name>FAD</name>
        <dbReference type="ChEBI" id="CHEBI:57692"/>
    </ligand>
</feature>
<organism evidence="22 23">
    <name type="scientific">Armadillidium nasatum</name>
    <dbReference type="NCBI Taxonomy" id="96803"/>
    <lineage>
        <taxon>Eukaryota</taxon>
        <taxon>Metazoa</taxon>
        <taxon>Ecdysozoa</taxon>
        <taxon>Arthropoda</taxon>
        <taxon>Crustacea</taxon>
        <taxon>Multicrustacea</taxon>
        <taxon>Malacostraca</taxon>
        <taxon>Eumalacostraca</taxon>
        <taxon>Peracarida</taxon>
        <taxon>Isopoda</taxon>
        <taxon>Oniscidea</taxon>
        <taxon>Crinocheta</taxon>
        <taxon>Armadillidiidae</taxon>
        <taxon>Armadillidium</taxon>
    </lineage>
</organism>
<keyword evidence="14" id="KW-0576">Peroxisome</keyword>
<feature type="binding site" evidence="19">
    <location>
        <position position="169"/>
    </location>
    <ligand>
        <name>FAD</name>
        <dbReference type="ChEBI" id="CHEBI:57692"/>
    </ligand>
</feature>
<evidence type="ECO:0000256" key="17">
    <source>
        <dbReference type="ARBA" id="ARBA00049517"/>
    </source>
</evidence>
<comment type="cofactor">
    <cofactor evidence="15">
        <name>[2Fe-2S] cluster</name>
        <dbReference type="ChEBI" id="CHEBI:190135"/>
    </cofactor>
</comment>
<keyword evidence="6" id="KW-0285">Flavoprotein</keyword>
<dbReference type="FunFam" id="3.30.365.10:FF:000003">
    <property type="entry name" value="Aldehyde oxidase 1"/>
    <property type="match status" value="1"/>
</dbReference>
<feature type="binding site" evidence="20">
    <location>
        <position position="455"/>
    </location>
    <ligand>
        <name>Mo-molybdopterin</name>
        <dbReference type="ChEBI" id="CHEBI:71302"/>
    </ligand>
    <ligandPart>
        <name>Mo</name>
        <dbReference type="ChEBI" id="CHEBI:28685"/>
    </ligandPart>
</feature>
<comment type="caution">
    <text evidence="22">The sequence shown here is derived from an EMBL/GenBank/DDBJ whole genome shotgun (WGS) entry which is preliminary data.</text>
</comment>
<protein>
    <recommendedName>
        <fullName evidence="4">xanthine dehydrogenase</fullName>
        <ecNumber evidence="4">1.17.1.4</ecNumber>
    </recommendedName>
</protein>
<reference evidence="22 23" key="1">
    <citation type="journal article" date="2019" name="PLoS Biol.">
        <title>Sex chromosomes control vertical transmission of feminizing Wolbachia symbionts in an isopod.</title>
        <authorList>
            <person name="Becking T."/>
            <person name="Chebbi M.A."/>
            <person name="Giraud I."/>
            <person name="Moumen B."/>
            <person name="Laverre T."/>
            <person name="Caubet Y."/>
            <person name="Peccoud J."/>
            <person name="Gilbert C."/>
            <person name="Cordaux R."/>
        </authorList>
    </citation>
    <scope>NUCLEOTIDE SEQUENCE [LARGE SCALE GENOMIC DNA]</scope>
    <source>
        <strain evidence="22">ANa2</strain>
        <tissue evidence="22">Whole body excluding digestive tract and cuticle</tissue>
    </source>
</reference>
<dbReference type="SMART" id="SM01092">
    <property type="entry name" value="CO_deh_flav_C"/>
    <property type="match status" value="1"/>
</dbReference>
<dbReference type="Pfam" id="PF02738">
    <property type="entry name" value="MoCoBD_1"/>
    <property type="match status" value="1"/>
</dbReference>
<dbReference type="InterPro" id="IPR036856">
    <property type="entry name" value="Ald_Oxase/Xan_DH_a/b_sf"/>
</dbReference>
<dbReference type="GO" id="GO:0005506">
    <property type="term" value="F:iron ion binding"/>
    <property type="evidence" value="ECO:0007669"/>
    <property type="project" value="InterPro"/>
</dbReference>
<keyword evidence="7" id="KW-0001">2Fe-2S</keyword>